<protein>
    <submittedName>
        <fullName evidence="3">Helix-turn-helix domain-containing protein</fullName>
    </submittedName>
</protein>
<proteinExistence type="predicted"/>
<dbReference type="SMART" id="SM00530">
    <property type="entry name" value="HTH_XRE"/>
    <property type="match status" value="1"/>
</dbReference>
<accession>A0A6I6H8S9</accession>
<evidence type="ECO:0000259" key="2">
    <source>
        <dbReference type="PROSITE" id="PS50943"/>
    </source>
</evidence>
<dbReference type="Pfam" id="PF01381">
    <property type="entry name" value="HTH_3"/>
    <property type="match status" value="1"/>
</dbReference>
<feature type="domain" description="HTH cro/C1-type" evidence="2">
    <location>
        <begin position="5"/>
        <end position="59"/>
    </location>
</feature>
<gene>
    <name evidence="3" type="ORF">GPJ81_10075</name>
</gene>
<dbReference type="Proteomes" id="UP000426235">
    <property type="component" value="Chromosome"/>
</dbReference>
<evidence type="ECO:0000256" key="1">
    <source>
        <dbReference type="ARBA" id="ARBA00023125"/>
    </source>
</evidence>
<dbReference type="SUPFAM" id="SSF47413">
    <property type="entry name" value="lambda repressor-like DNA-binding domains"/>
    <property type="match status" value="1"/>
</dbReference>
<dbReference type="AlphaFoldDB" id="A0A6I6H8S9"/>
<keyword evidence="1" id="KW-0238">DNA-binding</keyword>
<dbReference type="EMBL" id="CP046621">
    <property type="protein sequence ID" value="QGW77008.1"/>
    <property type="molecule type" value="Genomic_DNA"/>
</dbReference>
<dbReference type="PANTHER" id="PTHR46558">
    <property type="entry name" value="TRACRIPTIONAL REGULATORY PROTEIN-RELATED-RELATED"/>
    <property type="match status" value="1"/>
</dbReference>
<dbReference type="PANTHER" id="PTHR46558:SF11">
    <property type="entry name" value="HTH-TYPE TRANSCRIPTIONAL REGULATOR XRE"/>
    <property type="match status" value="1"/>
</dbReference>
<dbReference type="InterPro" id="IPR001387">
    <property type="entry name" value="Cro/C1-type_HTH"/>
</dbReference>
<dbReference type="CDD" id="cd00093">
    <property type="entry name" value="HTH_XRE"/>
    <property type="match status" value="1"/>
</dbReference>
<keyword evidence="4" id="KW-1185">Reference proteome</keyword>
<reference evidence="3" key="1">
    <citation type="submission" date="2019-12" db="EMBL/GenBank/DDBJ databases">
        <title>Hybrid Genome Assemblies of two High G+C Isolates from Undergraduate Microbiology Courses.</title>
        <authorList>
            <person name="Ne Ville C.J."/>
            <person name="Enright D."/>
            <person name="Hernandez I."/>
            <person name="Dodsworth J."/>
            <person name="Orwin P.M."/>
        </authorList>
    </citation>
    <scope>NUCLEOTIDE SEQUENCE [LARGE SCALE GENOMIC DNA]</scope>
    <source>
        <strain evidence="3">Neo</strain>
    </source>
</reference>
<evidence type="ECO:0000313" key="4">
    <source>
        <dbReference type="Proteomes" id="UP000426235"/>
    </source>
</evidence>
<dbReference type="RefSeq" id="WP_157192037.1">
    <property type="nucleotide sequence ID" value="NZ_CP046621.1"/>
</dbReference>
<dbReference type="GO" id="GO:0003677">
    <property type="term" value="F:DNA binding"/>
    <property type="evidence" value="ECO:0007669"/>
    <property type="project" value="UniProtKB-KW"/>
</dbReference>
<dbReference type="InterPro" id="IPR010982">
    <property type="entry name" value="Lambda_DNA-bd_dom_sf"/>
</dbReference>
<evidence type="ECO:0000313" key="3">
    <source>
        <dbReference type="EMBL" id="QGW77008.1"/>
    </source>
</evidence>
<name>A0A6I6H8S9_9PSED</name>
<organism evidence="3 4">
    <name type="scientific">Pseudomonas alkylphenolica</name>
    <dbReference type="NCBI Taxonomy" id="237609"/>
    <lineage>
        <taxon>Bacteria</taxon>
        <taxon>Pseudomonadati</taxon>
        <taxon>Pseudomonadota</taxon>
        <taxon>Gammaproteobacteria</taxon>
        <taxon>Pseudomonadales</taxon>
        <taxon>Pseudomonadaceae</taxon>
        <taxon>Pseudomonas</taxon>
    </lineage>
</organism>
<dbReference type="Gene3D" id="1.10.260.40">
    <property type="entry name" value="lambda repressor-like DNA-binding domains"/>
    <property type="match status" value="1"/>
</dbReference>
<sequence>MSLKLKQFRIKAGLTQAKLAKAVGVSQPNYQRWESGAAPIPEDKLKKLTEVLQVGVDTLLGRHAPVHAGFYDESAGEDLNYYGEVSIHFQGGGKPLLLSITDGECSRLYRDLQRNSTFVTVESLANQTAIIRKQAIADLYFSSEAYDDYGPEHRDYEGHVLLQMPDTRDWEIVEALSDGDENVLSEYSTDDVRRVSEAVMITDDQYEVLLAEGRIRPENLEREKNKNQEETRKIFNMATNLKYQLSNGRQRSVLNMGAEEIFEAFYKFFDFDGNIDDDLVILSIEGAHRIAFINKAALDYIIIPTHRLNQGRIEVEGKMLDEIG</sequence>
<dbReference type="PROSITE" id="PS50943">
    <property type="entry name" value="HTH_CROC1"/>
    <property type="match status" value="1"/>
</dbReference>